<dbReference type="EMBL" id="CH476609">
    <property type="protein sequence ID" value="EAU29591.1"/>
    <property type="molecule type" value="Genomic_DNA"/>
</dbReference>
<reference evidence="2" key="1">
    <citation type="submission" date="2005-09" db="EMBL/GenBank/DDBJ databases">
        <title>Annotation of the Aspergillus terreus NIH2624 genome.</title>
        <authorList>
            <person name="Birren B.W."/>
            <person name="Lander E.S."/>
            <person name="Galagan J.E."/>
            <person name="Nusbaum C."/>
            <person name="Devon K."/>
            <person name="Henn M."/>
            <person name="Ma L.-J."/>
            <person name="Jaffe D.B."/>
            <person name="Butler J."/>
            <person name="Alvarez P."/>
            <person name="Gnerre S."/>
            <person name="Grabherr M."/>
            <person name="Kleber M."/>
            <person name="Mauceli E.W."/>
            <person name="Brockman W."/>
            <person name="Rounsley S."/>
            <person name="Young S.K."/>
            <person name="LaButti K."/>
            <person name="Pushparaj V."/>
            <person name="DeCaprio D."/>
            <person name="Crawford M."/>
            <person name="Koehrsen M."/>
            <person name="Engels R."/>
            <person name="Montgomery P."/>
            <person name="Pearson M."/>
            <person name="Howarth C."/>
            <person name="Larson L."/>
            <person name="Luoma S."/>
            <person name="White J."/>
            <person name="Alvarado L."/>
            <person name="Kodira C.D."/>
            <person name="Zeng Q."/>
            <person name="Oleary S."/>
            <person name="Yandava C."/>
            <person name="Denning D.W."/>
            <person name="Nierman W.C."/>
            <person name="Milne T."/>
            <person name="Madden K."/>
        </authorList>
    </citation>
    <scope>NUCLEOTIDE SEQUENCE [LARGE SCALE GENOMIC DNA]</scope>
    <source>
        <strain evidence="2">NIH 2624 / FGSC A1156</strain>
    </source>
</reference>
<proteinExistence type="predicted"/>
<protein>
    <submittedName>
        <fullName evidence="1">Uncharacterized protein</fullName>
    </submittedName>
</protein>
<gene>
    <name evidence="1" type="ORF">ATEG_10142</name>
</gene>
<dbReference type="HOGENOM" id="CLU_1547218_0_0_1"/>
<dbReference type="RefSeq" id="XP_001209444.1">
    <property type="nucleotide sequence ID" value="XM_001209444.1"/>
</dbReference>
<sequence length="173" mass="18599">MSISFGSLPTQPAANNEIPVLVNGGPASAAIEVTNLNNAIRANVSAMNIIDLHPIQKAVIARHVGELQPAVVIGATLLECTMAQSKRMRKRPYEGNGTWARACRGPSLRGPTALASPPRQSYPLGESQRILRWKSYANGSSHLGFDQIASTPQKRRRSTVILVVSAFCFVPTV</sequence>
<dbReference type="GeneID" id="4319447"/>
<evidence type="ECO:0000313" key="1">
    <source>
        <dbReference type="EMBL" id="EAU29591.1"/>
    </source>
</evidence>
<organism evidence="1 2">
    <name type="scientific">Aspergillus terreus (strain NIH 2624 / FGSC A1156)</name>
    <dbReference type="NCBI Taxonomy" id="341663"/>
    <lineage>
        <taxon>Eukaryota</taxon>
        <taxon>Fungi</taxon>
        <taxon>Dikarya</taxon>
        <taxon>Ascomycota</taxon>
        <taxon>Pezizomycotina</taxon>
        <taxon>Eurotiomycetes</taxon>
        <taxon>Eurotiomycetidae</taxon>
        <taxon>Eurotiales</taxon>
        <taxon>Aspergillaceae</taxon>
        <taxon>Aspergillus</taxon>
        <taxon>Aspergillus subgen. Circumdati</taxon>
    </lineage>
</organism>
<dbReference type="AlphaFoldDB" id="Q0C842"/>
<dbReference type="Proteomes" id="UP000007963">
    <property type="component" value="Unassembled WGS sequence"/>
</dbReference>
<name>Q0C842_ASPTN</name>
<evidence type="ECO:0000313" key="2">
    <source>
        <dbReference type="Proteomes" id="UP000007963"/>
    </source>
</evidence>
<dbReference type="VEuPathDB" id="FungiDB:ATEG_10142"/>
<accession>Q0C842</accession>